<evidence type="ECO:0000259" key="4">
    <source>
        <dbReference type="PROSITE" id="PS50881"/>
    </source>
</evidence>
<keyword evidence="2" id="KW-0689">Ribosomal protein</keyword>
<dbReference type="AlphaFoldDB" id="A0A383EME2"/>
<feature type="domain" description="S5 DRBM" evidence="4">
    <location>
        <begin position="1"/>
        <end position="59"/>
    </location>
</feature>
<dbReference type="GO" id="GO:0006412">
    <property type="term" value="P:translation"/>
    <property type="evidence" value="ECO:0007669"/>
    <property type="project" value="InterPro"/>
</dbReference>
<gene>
    <name evidence="5" type="ORF">METZ01_LOCUS510269</name>
</gene>
<dbReference type="GO" id="GO:0003723">
    <property type="term" value="F:RNA binding"/>
    <property type="evidence" value="ECO:0007669"/>
    <property type="project" value="InterPro"/>
</dbReference>
<evidence type="ECO:0000256" key="1">
    <source>
        <dbReference type="ARBA" id="ARBA00008945"/>
    </source>
</evidence>
<dbReference type="InterPro" id="IPR013810">
    <property type="entry name" value="Ribosomal_uS5_N"/>
</dbReference>
<feature type="non-terminal residue" evidence="5">
    <location>
        <position position="1"/>
    </location>
</feature>
<dbReference type="PANTHER" id="PTHR48277:SF1">
    <property type="entry name" value="MITOCHONDRIAL RIBOSOMAL PROTEIN S5"/>
    <property type="match status" value="1"/>
</dbReference>
<dbReference type="EMBL" id="UINC01226786">
    <property type="protein sequence ID" value="SVE57415.1"/>
    <property type="molecule type" value="Genomic_DNA"/>
</dbReference>
<dbReference type="SUPFAM" id="SSF54211">
    <property type="entry name" value="Ribosomal protein S5 domain 2-like"/>
    <property type="match status" value="1"/>
</dbReference>
<protein>
    <recommendedName>
        <fullName evidence="4">S5 DRBM domain-containing protein</fullName>
    </recommendedName>
</protein>
<evidence type="ECO:0000256" key="2">
    <source>
        <dbReference type="ARBA" id="ARBA00022980"/>
    </source>
</evidence>
<dbReference type="Gene3D" id="3.30.160.20">
    <property type="match status" value="1"/>
</dbReference>
<comment type="similarity">
    <text evidence="1">Belongs to the universal ribosomal protein uS5 family.</text>
</comment>
<dbReference type="InterPro" id="IPR000851">
    <property type="entry name" value="Ribosomal_uS5"/>
</dbReference>
<dbReference type="GO" id="GO:0005840">
    <property type="term" value="C:ribosome"/>
    <property type="evidence" value="ECO:0007669"/>
    <property type="project" value="UniProtKB-KW"/>
</dbReference>
<dbReference type="GO" id="GO:1990904">
    <property type="term" value="C:ribonucleoprotein complex"/>
    <property type="evidence" value="ECO:0007669"/>
    <property type="project" value="UniProtKB-KW"/>
</dbReference>
<feature type="non-terminal residue" evidence="5">
    <location>
        <position position="99"/>
    </location>
</feature>
<dbReference type="Pfam" id="PF03719">
    <property type="entry name" value="Ribosomal_S5_C"/>
    <property type="match status" value="1"/>
</dbReference>
<sequence length="99" mass="9915">VKVSRVAKVVKGGRHLSFSAVVVVGDRDGQVGIGIGKADAVPDAVRKGAAKAKKNMLTVPLKGSTIPHEVTAKYGGSEVMLKPASPGTGVIAGGSVRAV</sequence>
<dbReference type="Pfam" id="PF00333">
    <property type="entry name" value="Ribosomal_S5"/>
    <property type="match status" value="1"/>
</dbReference>
<evidence type="ECO:0000313" key="5">
    <source>
        <dbReference type="EMBL" id="SVE57415.1"/>
    </source>
</evidence>
<dbReference type="InterPro" id="IPR014721">
    <property type="entry name" value="Ribsml_uS5_D2-typ_fold_subgr"/>
</dbReference>
<dbReference type="PANTHER" id="PTHR48277">
    <property type="entry name" value="MITOCHONDRIAL RIBOSOMAL PROTEIN S5"/>
    <property type="match status" value="1"/>
</dbReference>
<accession>A0A383EME2</accession>
<evidence type="ECO:0000256" key="3">
    <source>
        <dbReference type="ARBA" id="ARBA00023274"/>
    </source>
</evidence>
<name>A0A383EME2_9ZZZZ</name>
<proteinExistence type="inferred from homology"/>
<dbReference type="InterPro" id="IPR020568">
    <property type="entry name" value="Ribosomal_Su5_D2-typ_SF"/>
</dbReference>
<keyword evidence="3" id="KW-0687">Ribonucleoprotein</keyword>
<dbReference type="GO" id="GO:0003735">
    <property type="term" value="F:structural constituent of ribosome"/>
    <property type="evidence" value="ECO:0007669"/>
    <property type="project" value="InterPro"/>
</dbReference>
<dbReference type="Gene3D" id="3.30.230.10">
    <property type="match status" value="1"/>
</dbReference>
<reference evidence="5" key="1">
    <citation type="submission" date="2018-05" db="EMBL/GenBank/DDBJ databases">
        <authorList>
            <person name="Lanie J.A."/>
            <person name="Ng W.-L."/>
            <person name="Kazmierczak K.M."/>
            <person name="Andrzejewski T.M."/>
            <person name="Davidsen T.M."/>
            <person name="Wayne K.J."/>
            <person name="Tettelin H."/>
            <person name="Glass J.I."/>
            <person name="Rusch D."/>
            <person name="Podicherti R."/>
            <person name="Tsui H.-C.T."/>
            <person name="Winkler M.E."/>
        </authorList>
    </citation>
    <scope>NUCLEOTIDE SEQUENCE</scope>
</reference>
<dbReference type="PROSITE" id="PS50881">
    <property type="entry name" value="S5_DSRBD"/>
    <property type="match status" value="1"/>
</dbReference>
<dbReference type="InterPro" id="IPR005324">
    <property type="entry name" value="Ribosomal_uS5_C"/>
</dbReference>
<dbReference type="SUPFAM" id="SSF54768">
    <property type="entry name" value="dsRNA-binding domain-like"/>
    <property type="match status" value="1"/>
</dbReference>
<organism evidence="5">
    <name type="scientific">marine metagenome</name>
    <dbReference type="NCBI Taxonomy" id="408172"/>
    <lineage>
        <taxon>unclassified sequences</taxon>
        <taxon>metagenomes</taxon>
        <taxon>ecological metagenomes</taxon>
    </lineage>
</organism>